<dbReference type="EMBL" id="JABSTU010000004">
    <property type="protein sequence ID" value="KAH8032789.1"/>
    <property type="molecule type" value="Genomic_DNA"/>
</dbReference>
<dbReference type="Proteomes" id="UP000821866">
    <property type="component" value="Chromosome 2"/>
</dbReference>
<gene>
    <name evidence="1" type="ORF">HPB51_001867</name>
</gene>
<reference evidence="1" key="2">
    <citation type="submission" date="2021-09" db="EMBL/GenBank/DDBJ databases">
        <authorList>
            <person name="Jia N."/>
            <person name="Wang J."/>
            <person name="Shi W."/>
            <person name="Du L."/>
            <person name="Sun Y."/>
            <person name="Zhan W."/>
            <person name="Jiang J."/>
            <person name="Wang Q."/>
            <person name="Zhang B."/>
            <person name="Ji P."/>
            <person name="Sakyi L.B."/>
            <person name="Cui X."/>
            <person name="Yuan T."/>
            <person name="Jiang B."/>
            <person name="Yang W."/>
            <person name="Lam T.T.-Y."/>
            <person name="Chang Q."/>
            <person name="Ding S."/>
            <person name="Wang X."/>
            <person name="Zhu J."/>
            <person name="Ruan X."/>
            <person name="Zhao L."/>
            <person name="Wei J."/>
            <person name="Que T."/>
            <person name="Du C."/>
            <person name="Cheng J."/>
            <person name="Dai P."/>
            <person name="Han X."/>
            <person name="Huang E."/>
            <person name="Gao Y."/>
            <person name="Liu J."/>
            <person name="Shao H."/>
            <person name="Ye R."/>
            <person name="Li L."/>
            <person name="Wei W."/>
            <person name="Wang X."/>
            <person name="Wang C."/>
            <person name="Huo Q."/>
            <person name="Li W."/>
            <person name="Guo W."/>
            <person name="Chen H."/>
            <person name="Chen S."/>
            <person name="Zhou L."/>
            <person name="Zhou L."/>
            <person name="Ni X."/>
            <person name="Tian J."/>
            <person name="Zhou Y."/>
            <person name="Sheng Y."/>
            <person name="Liu T."/>
            <person name="Pan Y."/>
            <person name="Xia L."/>
            <person name="Li J."/>
            <person name="Zhao F."/>
            <person name="Cao W."/>
        </authorList>
    </citation>
    <scope>NUCLEOTIDE SEQUENCE</scope>
    <source>
        <strain evidence="1">Rmic-2018</strain>
        <tissue evidence="1">Larvae</tissue>
    </source>
</reference>
<accession>A0A9J6EF92</accession>
<sequence length="126" mass="13813">MERGFFALQPEQRRRVTVPTLRYFDRSPGSSRLVLQGRRIRQTLEVESPNTDDELGLVRAACAPSMKSGVYVTTAWFVVATGVIKRALQIRECLLGAHGEPSAFCLLTAASQASLFSARSLADGNL</sequence>
<evidence type="ECO:0000313" key="2">
    <source>
        <dbReference type="Proteomes" id="UP000821866"/>
    </source>
</evidence>
<organism evidence="1 2">
    <name type="scientific">Rhipicephalus microplus</name>
    <name type="common">Cattle tick</name>
    <name type="synonym">Boophilus microplus</name>
    <dbReference type="NCBI Taxonomy" id="6941"/>
    <lineage>
        <taxon>Eukaryota</taxon>
        <taxon>Metazoa</taxon>
        <taxon>Ecdysozoa</taxon>
        <taxon>Arthropoda</taxon>
        <taxon>Chelicerata</taxon>
        <taxon>Arachnida</taxon>
        <taxon>Acari</taxon>
        <taxon>Parasitiformes</taxon>
        <taxon>Ixodida</taxon>
        <taxon>Ixodoidea</taxon>
        <taxon>Ixodidae</taxon>
        <taxon>Rhipicephalinae</taxon>
        <taxon>Rhipicephalus</taxon>
        <taxon>Boophilus</taxon>
    </lineage>
</organism>
<evidence type="ECO:0000313" key="1">
    <source>
        <dbReference type="EMBL" id="KAH8032789.1"/>
    </source>
</evidence>
<protein>
    <submittedName>
        <fullName evidence="1">Uncharacterized protein</fullName>
    </submittedName>
</protein>
<comment type="caution">
    <text evidence="1">The sequence shown here is derived from an EMBL/GenBank/DDBJ whole genome shotgun (WGS) entry which is preliminary data.</text>
</comment>
<proteinExistence type="predicted"/>
<keyword evidence="2" id="KW-1185">Reference proteome</keyword>
<dbReference type="AlphaFoldDB" id="A0A9J6EF92"/>
<name>A0A9J6EF92_RHIMP</name>
<reference evidence="1" key="1">
    <citation type="journal article" date="2020" name="Cell">
        <title>Large-Scale Comparative Analyses of Tick Genomes Elucidate Their Genetic Diversity and Vector Capacities.</title>
        <authorList>
            <consortium name="Tick Genome and Microbiome Consortium (TIGMIC)"/>
            <person name="Jia N."/>
            <person name="Wang J."/>
            <person name="Shi W."/>
            <person name="Du L."/>
            <person name="Sun Y."/>
            <person name="Zhan W."/>
            <person name="Jiang J.F."/>
            <person name="Wang Q."/>
            <person name="Zhang B."/>
            <person name="Ji P."/>
            <person name="Bell-Sakyi L."/>
            <person name="Cui X.M."/>
            <person name="Yuan T.T."/>
            <person name="Jiang B.G."/>
            <person name="Yang W.F."/>
            <person name="Lam T.T."/>
            <person name="Chang Q.C."/>
            <person name="Ding S.J."/>
            <person name="Wang X.J."/>
            <person name="Zhu J.G."/>
            <person name="Ruan X.D."/>
            <person name="Zhao L."/>
            <person name="Wei J.T."/>
            <person name="Ye R.Z."/>
            <person name="Que T.C."/>
            <person name="Du C.H."/>
            <person name="Zhou Y.H."/>
            <person name="Cheng J.X."/>
            <person name="Dai P.F."/>
            <person name="Guo W.B."/>
            <person name="Han X.H."/>
            <person name="Huang E.J."/>
            <person name="Li L.F."/>
            <person name="Wei W."/>
            <person name="Gao Y.C."/>
            <person name="Liu J.Z."/>
            <person name="Shao H.Z."/>
            <person name="Wang X."/>
            <person name="Wang C.C."/>
            <person name="Yang T.C."/>
            <person name="Huo Q.B."/>
            <person name="Li W."/>
            <person name="Chen H.Y."/>
            <person name="Chen S.E."/>
            <person name="Zhou L.G."/>
            <person name="Ni X.B."/>
            <person name="Tian J.H."/>
            <person name="Sheng Y."/>
            <person name="Liu T."/>
            <person name="Pan Y.S."/>
            <person name="Xia L.Y."/>
            <person name="Li J."/>
            <person name="Zhao F."/>
            <person name="Cao W.C."/>
        </authorList>
    </citation>
    <scope>NUCLEOTIDE SEQUENCE</scope>
    <source>
        <strain evidence="1">Rmic-2018</strain>
    </source>
</reference>